<dbReference type="NCBIfam" id="TIGR03033">
    <property type="entry name" value="phage_rel_nuc"/>
    <property type="match status" value="1"/>
</dbReference>
<evidence type="ECO:0000313" key="2">
    <source>
        <dbReference type="EMBL" id="API57977.1"/>
    </source>
</evidence>
<organism evidence="2 3">
    <name type="scientific">Tardibacter chloracetimidivorans</name>
    <dbReference type="NCBI Taxonomy" id="1921510"/>
    <lineage>
        <taxon>Bacteria</taxon>
        <taxon>Pseudomonadati</taxon>
        <taxon>Pseudomonadota</taxon>
        <taxon>Alphaproteobacteria</taxon>
        <taxon>Sphingomonadales</taxon>
        <taxon>Sphingomonadaceae</taxon>
        <taxon>Tardibacter</taxon>
    </lineage>
</organism>
<keyword evidence="3" id="KW-1185">Reference proteome</keyword>
<gene>
    <name evidence="2" type="ORF">BSL82_00545</name>
</gene>
<dbReference type="CDD" id="cd22343">
    <property type="entry name" value="PDDEXK_lambda_exonuclease-like"/>
    <property type="match status" value="1"/>
</dbReference>
<dbReference type="Gene3D" id="3.90.320.10">
    <property type="match status" value="1"/>
</dbReference>
<dbReference type="AlphaFoldDB" id="A0A1L3ZQS2"/>
<keyword evidence="2" id="KW-0540">Nuclease</keyword>
<feature type="domain" description="YqaJ viral recombinase" evidence="1">
    <location>
        <begin position="11"/>
        <end position="148"/>
    </location>
</feature>
<keyword evidence="2" id="KW-0269">Exonuclease</keyword>
<dbReference type="OrthoDB" id="1245848at2"/>
<dbReference type="RefSeq" id="WP_072595553.1">
    <property type="nucleotide sequence ID" value="NZ_CP018221.1"/>
</dbReference>
<dbReference type="InterPro" id="IPR011604">
    <property type="entry name" value="PDDEXK-like_dom_sf"/>
</dbReference>
<dbReference type="SUPFAM" id="SSF52980">
    <property type="entry name" value="Restriction endonuclease-like"/>
    <property type="match status" value="1"/>
</dbReference>
<keyword evidence="2" id="KW-0378">Hydrolase</keyword>
<dbReference type="Pfam" id="PF09588">
    <property type="entry name" value="YqaJ"/>
    <property type="match status" value="1"/>
</dbReference>
<accession>A0A1L3ZQS2</accession>
<dbReference type="InterPro" id="IPR051703">
    <property type="entry name" value="NF-kappa-B_Signaling_Reg"/>
</dbReference>
<dbReference type="PANTHER" id="PTHR46609">
    <property type="entry name" value="EXONUCLEASE, PHAGE-TYPE/RECB, C-TERMINAL DOMAIN-CONTAINING PROTEIN"/>
    <property type="match status" value="1"/>
</dbReference>
<evidence type="ECO:0000259" key="1">
    <source>
        <dbReference type="Pfam" id="PF09588"/>
    </source>
</evidence>
<proteinExistence type="predicted"/>
<dbReference type="InterPro" id="IPR019080">
    <property type="entry name" value="YqaJ_viral_recombinase"/>
</dbReference>
<sequence length="212" mass="23370">MTYGFEQGGIEWLRARAGKVTASRVADVVAKTKTGWGASRANYAAQLIAERLTGEPAETYSNAAMAWGTATEPQARASYAFHYDAEVVEIGFCEHPRIAMSGASPDGLIGLDGLVEIKCPNTATHIETLLNGKVPGKYNTQMQWQMACLERDWCDFVSFDPRLPEDMRMFVQRVPRDGALISELESQVATFLAEIDDTVKRLTALYGRREAA</sequence>
<protein>
    <submittedName>
        <fullName evidence="2">Exonuclease</fullName>
    </submittedName>
</protein>
<dbReference type="GO" id="GO:0004527">
    <property type="term" value="F:exonuclease activity"/>
    <property type="evidence" value="ECO:0007669"/>
    <property type="project" value="UniProtKB-KW"/>
</dbReference>
<name>A0A1L3ZQS2_9SPHN</name>
<evidence type="ECO:0000313" key="3">
    <source>
        <dbReference type="Proteomes" id="UP000182063"/>
    </source>
</evidence>
<dbReference type="STRING" id="1921510.BSL82_00545"/>
<reference evidence="3" key="1">
    <citation type="submission" date="2016-11" db="EMBL/GenBank/DDBJ databases">
        <title>Complete Genome Sequence of alachlor-degrading Sphingomonas sp. strain JJ-A5.</title>
        <authorList>
            <person name="Lee H."/>
            <person name="Ka J.-O."/>
        </authorList>
    </citation>
    <scope>NUCLEOTIDE SEQUENCE [LARGE SCALE GENOMIC DNA]</scope>
    <source>
        <strain evidence="3">JJ-A5</strain>
    </source>
</reference>
<dbReference type="Proteomes" id="UP000182063">
    <property type="component" value="Chromosome"/>
</dbReference>
<dbReference type="EMBL" id="CP018221">
    <property type="protein sequence ID" value="API57977.1"/>
    <property type="molecule type" value="Genomic_DNA"/>
</dbReference>
<dbReference type="KEGG" id="sphj:BSL82_00545"/>
<dbReference type="InterPro" id="IPR011335">
    <property type="entry name" value="Restrct_endonuc-II-like"/>
</dbReference>
<dbReference type="InterPro" id="IPR017482">
    <property type="entry name" value="Lambda-type_endonuclease"/>
</dbReference>
<dbReference type="PANTHER" id="PTHR46609:SF6">
    <property type="entry name" value="EXONUCLEASE, PHAGE-TYPE_RECB, C-TERMINAL DOMAIN-CONTAINING PROTEIN-RELATED"/>
    <property type="match status" value="1"/>
</dbReference>